<name>A0AAW6XTA0_STRAG</name>
<organism evidence="1 2">
    <name type="scientific">Streptococcus agalactiae</name>
    <dbReference type="NCBI Taxonomy" id="1311"/>
    <lineage>
        <taxon>Bacteria</taxon>
        <taxon>Bacillati</taxon>
        <taxon>Bacillota</taxon>
        <taxon>Bacilli</taxon>
        <taxon>Lactobacillales</taxon>
        <taxon>Streptococcaceae</taxon>
        <taxon>Streptococcus</taxon>
    </lineage>
</organism>
<accession>A0AAW6XTA0</accession>
<dbReference type="AlphaFoldDB" id="A0AAW6XTA0"/>
<proteinExistence type="predicted"/>
<dbReference type="Proteomes" id="UP001230629">
    <property type="component" value="Unassembled WGS sequence"/>
</dbReference>
<dbReference type="EMBL" id="JASOIH010000657">
    <property type="protein sequence ID" value="MDK6900878.1"/>
    <property type="molecule type" value="Genomic_DNA"/>
</dbReference>
<sequence length="70" mass="7989">MIQGLLRAVSAPFRRAGKEDTDSEGRIYALDPLATRKTDVVNAFWRNISDVYQDFIRSIQDTESSTLPRE</sequence>
<feature type="non-terminal residue" evidence="1">
    <location>
        <position position="70"/>
    </location>
</feature>
<evidence type="ECO:0000313" key="2">
    <source>
        <dbReference type="Proteomes" id="UP001230629"/>
    </source>
</evidence>
<evidence type="ECO:0000313" key="1">
    <source>
        <dbReference type="EMBL" id="MDK6900878.1"/>
    </source>
</evidence>
<reference evidence="1" key="1">
    <citation type="submission" date="2023-05" db="EMBL/GenBank/DDBJ databases">
        <title>Cataloging the Phylogenetic Diversity of Human Bladder Bacteria.</title>
        <authorList>
            <person name="Du J."/>
        </authorList>
    </citation>
    <scope>NUCLEOTIDE SEQUENCE</scope>
    <source>
        <strain evidence="1">UMB8703</strain>
    </source>
</reference>
<comment type="caution">
    <text evidence="1">The sequence shown here is derived from an EMBL/GenBank/DDBJ whole genome shotgun (WGS) entry which is preliminary data.</text>
</comment>
<protein>
    <submittedName>
        <fullName evidence="1">Uncharacterized protein</fullName>
    </submittedName>
</protein>
<gene>
    <name evidence="1" type="ORF">QP229_13060</name>
</gene>